<dbReference type="OrthoDB" id="2086294at2"/>
<evidence type="ECO:0000313" key="4">
    <source>
        <dbReference type="Proteomes" id="UP000282028"/>
    </source>
</evidence>
<dbReference type="Proteomes" id="UP000282028">
    <property type="component" value="Unassembled WGS sequence"/>
</dbReference>
<feature type="transmembrane region" description="Helical" evidence="2">
    <location>
        <begin position="79"/>
        <end position="99"/>
    </location>
</feature>
<sequence length="147" mass="15357">MESCRIALGQEGFSPTWLLSLFSGVGLIVAGISHYAITIFDSPFLLMICYAMEAAFVSFLVAVMPQVVMTAMPGKPGTIIGFAMMIGSFSGVVGPLISGKIIEASGATQGGFGQAFLLCGVICVIAGILVTLFTKPEAKKMDQVHTT</sequence>
<evidence type="ECO:0000313" key="3">
    <source>
        <dbReference type="EMBL" id="RNB75186.1"/>
    </source>
</evidence>
<dbReference type="GO" id="GO:0005886">
    <property type="term" value="C:plasma membrane"/>
    <property type="evidence" value="ECO:0007669"/>
    <property type="project" value="UniProtKB-SubCell"/>
</dbReference>
<reference evidence="3 4" key="1">
    <citation type="submission" date="2018-10" db="EMBL/GenBank/DDBJ databases">
        <title>Phylogenomics of Brevibacillus.</title>
        <authorList>
            <person name="Dunlap C."/>
        </authorList>
    </citation>
    <scope>NUCLEOTIDE SEQUENCE [LARGE SCALE GENOMIC DNA]</scope>
    <source>
        <strain evidence="3 4">JCM 12215</strain>
    </source>
</reference>
<keyword evidence="2" id="KW-0812">Transmembrane</keyword>
<keyword evidence="2" id="KW-1133">Transmembrane helix</keyword>
<protein>
    <submittedName>
        <fullName evidence="3">MFS transporter</fullName>
    </submittedName>
</protein>
<accession>A0A3M8CHC4</accession>
<dbReference type="SUPFAM" id="SSF103473">
    <property type="entry name" value="MFS general substrate transporter"/>
    <property type="match status" value="1"/>
</dbReference>
<evidence type="ECO:0000256" key="1">
    <source>
        <dbReference type="ARBA" id="ARBA00004651"/>
    </source>
</evidence>
<dbReference type="InterPro" id="IPR036259">
    <property type="entry name" value="MFS_trans_sf"/>
</dbReference>
<feature type="transmembrane region" description="Helical" evidence="2">
    <location>
        <begin position="111"/>
        <end position="133"/>
    </location>
</feature>
<feature type="transmembrane region" description="Helical" evidence="2">
    <location>
        <begin position="17"/>
        <end position="37"/>
    </location>
</feature>
<comment type="subcellular location">
    <subcellularLocation>
        <location evidence="1">Cell membrane</location>
        <topology evidence="1">Multi-pass membrane protein</topology>
    </subcellularLocation>
</comment>
<comment type="caution">
    <text evidence="3">The sequence shown here is derived from an EMBL/GenBank/DDBJ whole genome shotgun (WGS) entry which is preliminary data.</text>
</comment>
<dbReference type="AlphaFoldDB" id="A0A3M8CHC4"/>
<dbReference type="Gene3D" id="1.20.1250.20">
    <property type="entry name" value="MFS general substrate transporter like domains"/>
    <property type="match status" value="1"/>
</dbReference>
<proteinExistence type="predicted"/>
<dbReference type="EMBL" id="RHHR01000010">
    <property type="protein sequence ID" value="RNB75186.1"/>
    <property type="molecule type" value="Genomic_DNA"/>
</dbReference>
<organism evidence="3 4">
    <name type="scientific">Brevibacillus invocatus</name>
    <dbReference type="NCBI Taxonomy" id="173959"/>
    <lineage>
        <taxon>Bacteria</taxon>
        <taxon>Bacillati</taxon>
        <taxon>Bacillota</taxon>
        <taxon>Bacilli</taxon>
        <taxon>Bacillales</taxon>
        <taxon>Paenibacillaceae</taxon>
        <taxon>Brevibacillus</taxon>
    </lineage>
</organism>
<gene>
    <name evidence="3" type="ORF">EDM52_06200</name>
</gene>
<dbReference type="Pfam" id="PF07690">
    <property type="entry name" value="MFS_1"/>
    <property type="match status" value="1"/>
</dbReference>
<dbReference type="GO" id="GO:0022857">
    <property type="term" value="F:transmembrane transporter activity"/>
    <property type="evidence" value="ECO:0007669"/>
    <property type="project" value="InterPro"/>
</dbReference>
<evidence type="ECO:0000256" key="2">
    <source>
        <dbReference type="SAM" id="Phobius"/>
    </source>
</evidence>
<dbReference type="InterPro" id="IPR011701">
    <property type="entry name" value="MFS"/>
</dbReference>
<keyword evidence="4" id="KW-1185">Reference proteome</keyword>
<feature type="transmembrane region" description="Helical" evidence="2">
    <location>
        <begin position="44"/>
        <end position="67"/>
    </location>
</feature>
<name>A0A3M8CHC4_9BACL</name>
<keyword evidence="2" id="KW-0472">Membrane</keyword>